<proteinExistence type="predicted"/>
<evidence type="ECO:0000256" key="1">
    <source>
        <dbReference type="SAM" id="MobiDB-lite"/>
    </source>
</evidence>
<comment type="caution">
    <text evidence="2">The sequence shown here is derived from an EMBL/GenBank/DDBJ whole genome shotgun (WGS) entry which is preliminary data.</text>
</comment>
<evidence type="ECO:0000313" key="2">
    <source>
        <dbReference type="EMBL" id="MCO6418009.1"/>
    </source>
</evidence>
<evidence type="ECO:0008006" key="4">
    <source>
        <dbReference type="Google" id="ProtNLM"/>
    </source>
</evidence>
<gene>
    <name evidence="2" type="ORF">JYK14_17845</name>
</gene>
<keyword evidence="3" id="KW-1185">Reference proteome</keyword>
<feature type="region of interest" description="Disordered" evidence="1">
    <location>
        <begin position="22"/>
        <end position="48"/>
    </location>
</feature>
<dbReference type="RefSeq" id="WP_252954641.1">
    <property type="nucleotide sequence ID" value="NZ_JAFIRR010000112.1"/>
</dbReference>
<dbReference type="PROSITE" id="PS51257">
    <property type="entry name" value="PROKAR_LIPOPROTEIN"/>
    <property type="match status" value="1"/>
</dbReference>
<organism evidence="2 3">
    <name type="scientific">Siccirubricoccus soli</name>
    <dbReference type="NCBI Taxonomy" id="2899147"/>
    <lineage>
        <taxon>Bacteria</taxon>
        <taxon>Pseudomonadati</taxon>
        <taxon>Pseudomonadota</taxon>
        <taxon>Alphaproteobacteria</taxon>
        <taxon>Acetobacterales</taxon>
        <taxon>Roseomonadaceae</taxon>
        <taxon>Siccirubricoccus</taxon>
    </lineage>
</organism>
<accession>A0ABT1D802</accession>
<reference evidence="2 3" key="1">
    <citation type="submission" date="2021-12" db="EMBL/GenBank/DDBJ databases">
        <title>Siccirubricoccus leaddurans sp. nov., a high concentration Zn2+ tolerance bacterium.</title>
        <authorList>
            <person name="Cao Y."/>
        </authorList>
    </citation>
    <scope>NUCLEOTIDE SEQUENCE [LARGE SCALE GENOMIC DNA]</scope>
    <source>
        <strain evidence="2 3">KC 17139</strain>
    </source>
</reference>
<dbReference type="EMBL" id="JAFIRR010000112">
    <property type="protein sequence ID" value="MCO6418009.1"/>
    <property type="molecule type" value="Genomic_DNA"/>
</dbReference>
<protein>
    <recommendedName>
        <fullName evidence="4">Entericidin EcnAB</fullName>
    </recommendedName>
</protein>
<dbReference type="Proteomes" id="UP001523392">
    <property type="component" value="Unassembled WGS sequence"/>
</dbReference>
<sequence>MMRALAALLCLVLLGACESRRPAERTGEALDRAGSRTGEALGRAAHSTGAAIGRAGDWVRDRTE</sequence>
<evidence type="ECO:0000313" key="3">
    <source>
        <dbReference type="Proteomes" id="UP001523392"/>
    </source>
</evidence>
<name>A0ABT1D802_9PROT</name>
<feature type="compositionally biased region" description="Basic and acidic residues" evidence="1">
    <location>
        <begin position="22"/>
        <end position="34"/>
    </location>
</feature>